<feature type="domain" description="PAC" evidence="10">
    <location>
        <begin position="89"/>
        <end position="141"/>
    </location>
</feature>
<dbReference type="CDD" id="cd00130">
    <property type="entry name" value="PAS"/>
    <property type="match status" value="1"/>
</dbReference>
<evidence type="ECO:0000256" key="4">
    <source>
        <dbReference type="ARBA" id="ARBA00022679"/>
    </source>
</evidence>
<dbReference type="PROSITE" id="PS50113">
    <property type="entry name" value="PAC"/>
    <property type="match status" value="1"/>
</dbReference>
<organism evidence="11 12">
    <name type="scientific">Amycolatopsis samaneae</name>
    <dbReference type="NCBI Taxonomy" id="664691"/>
    <lineage>
        <taxon>Bacteria</taxon>
        <taxon>Bacillati</taxon>
        <taxon>Actinomycetota</taxon>
        <taxon>Actinomycetes</taxon>
        <taxon>Pseudonocardiales</taxon>
        <taxon>Pseudonocardiaceae</taxon>
        <taxon>Amycolatopsis</taxon>
    </lineage>
</organism>
<protein>
    <recommendedName>
        <fullName evidence="2">histidine kinase</fullName>
        <ecNumber evidence="2">2.7.13.3</ecNumber>
    </recommendedName>
</protein>
<dbReference type="Pfam" id="PF07730">
    <property type="entry name" value="HisKA_3"/>
    <property type="match status" value="1"/>
</dbReference>
<dbReference type="PROSITE" id="PS50112">
    <property type="entry name" value="PAS"/>
    <property type="match status" value="1"/>
</dbReference>
<evidence type="ECO:0000313" key="11">
    <source>
        <dbReference type="EMBL" id="MFD2459757.1"/>
    </source>
</evidence>
<evidence type="ECO:0000256" key="5">
    <source>
        <dbReference type="ARBA" id="ARBA00022741"/>
    </source>
</evidence>
<comment type="caution">
    <text evidence="11">The sequence shown here is derived from an EMBL/GenBank/DDBJ whole genome shotgun (WGS) entry which is preliminary data.</text>
</comment>
<dbReference type="CDD" id="cd16917">
    <property type="entry name" value="HATPase_UhpB-NarQ-NarX-like"/>
    <property type="match status" value="1"/>
</dbReference>
<evidence type="ECO:0000256" key="6">
    <source>
        <dbReference type="ARBA" id="ARBA00022777"/>
    </source>
</evidence>
<name>A0ABW5GDZ6_9PSEU</name>
<keyword evidence="7" id="KW-0067">ATP-binding</keyword>
<evidence type="ECO:0000259" key="9">
    <source>
        <dbReference type="PROSITE" id="PS50112"/>
    </source>
</evidence>
<evidence type="ECO:0000256" key="8">
    <source>
        <dbReference type="ARBA" id="ARBA00023012"/>
    </source>
</evidence>
<keyword evidence="5" id="KW-0547">Nucleotide-binding</keyword>
<dbReference type="InterPro" id="IPR000700">
    <property type="entry name" value="PAS-assoc_C"/>
</dbReference>
<dbReference type="RefSeq" id="WP_345403216.1">
    <property type="nucleotide sequence ID" value="NZ_BAABHG010000014.1"/>
</dbReference>
<dbReference type="Pfam" id="PF02518">
    <property type="entry name" value="HATPase_c"/>
    <property type="match status" value="1"/>
</dbReference>
<reference evidence="12" key="1">
    <citation type="journal article" date="2019" name="Int. J. Syst. Evol. Microbiol.">
        <title>The Global Catalogue of Microorganisms (GCM) 10K type strain sequencing project: providing services to taxonomists for standard genome sequencing and annotation.</title>
        <authorList>
            <consortium name="The Broad Institute Genomics Platform"/>
            <consortium name="The Broad Institute Genome Sequencing Center for Infectious Disease"/>
            <person name="Wu L."/>
            <person name="Ma J."/>
        </authorList>
    </citation>
    <scope>NUCLEOTIDE SEQUENCE [LARGE SCALE GENOMIC DNA]</scope>
    <source>
        <strain evidence="12">CGMCC 4.7643</strain>
    </source>
</reference>
<gene>
    <name evidence="11" type="ORF">ACFSYJ_14170</name>
</gene>
<feature type="domain" description="PAS" evidence="9">
    <location>
        <begin position="14"/>
        <end position="67"/>
    </location>
</feature>
<dbReference type="SMART" id="SM00086">
    <property type="entry name" value="PAC"/>
    <property type="match status" value="1"/>
</dbReference>
<keyword evidence="6 11" id="KW-0418">Kinase</keyword>
<accession>A0ABW5GDZ6</accession>
<evidence type="ECO:0000256" key="3">
    <source>
        <dbReference type="ARBA" id="ARBA00022553"/>
    </source>
</evidence>
<dbReference type="EC" id="2.7.13.3" evidence="2"/>
<dbReference type="GO" id="GO:0016301">
    <property type="term" value="F:kinase activity"/>
    <property type="evidence" value="ECO:0007669"/>
    <property type="project" value="UniProtKB-KW"/>
</dbReference>
<keyword evidence="12" id="KW-1185">Reference proteome</keyword>
<dbReference type="PANTHER" id="PTHR24421:SF10">
    <property type="entry name" value="NITRATE_NITRITE SENSOR PROTEIN NARQ"/>
    <property type="match status" value="1"/>
</dbReference>
<dbReference type="InterPro" id="IPR000014">
    <property type="entry name" value="PAS"/>
</dbReference>
<dbReference type="InterPro" id="IPR035965">
    <property type="entry name" value="PAS-like_dom_sf"/>
</dbReference>
<dbReference type="SMART" id="SM00387">
    <property type="entry name" value="HATPase_c"/>
    <property type="match status" value="1"/>
</dbReference>
<dbReference type="InterPro" id="IPR013767">
    <property type="entry name" value="PAS_fold"/>
</dbReference>
<evidence type="ECO:0000256" key="1">
    <source>
        <dbReference type="ARBA" id="ARBA00000085"/>
    </source>
</evidence>
<keyword evidence="3" id="KW-0597">Phosphoprotein</keyword>
<keyword evidence="8" id="KW-0902">Two-component regulatory system</keyword>
<dbReference type="PANTHER" id="PTHR24421">
    <property type="entry name" value="NITRATE/NITRITE SENSOR PROTEIN NARX-RELATED"/>
    <property type="match status" value="1"/>
</dbReference>
<dbReference type="Gene3D" id="3.30.565.10">
    <property type="entry name" value="Histidine kinase-like ATPase, C-terminal domain"/>
    <property type="match status" value="1"/>
</dbReference>
<dbReference type="Pfam" id="PF00989">
    <property type="entry name" value="PAS"/>
    <property type="match status" value="1"/>
</dbReference>
<dbReference type="InterPro" id="IPR050482">
    <property type="entry name" value="Sensor_HK_TwoCompSys"/>
</dbReference>
<keyword evidence="4" id="KW-0808">Transferase</keyword>
<dbReference type="InterPro" id="IPR001610">
    <property type="entry name" value="PAC"/>
</dbReference>
<dbReference type="InterPro" id="IPR036890">
    <property type="entry name" value="HATPase_C_sf"/>
</dbReference>
<dbReference type="SUPFAM" id="SSF55785">
    <property type="entry name" value="PYP-like sensor domain (PAS domain)"/>
    <property type="match status" value="1"/>
</dbReference>
<dbReference type="Gene3D" id="1.20.5.1930">
    <property type="match status" value="1"/>
</dbReference>
<dbReference type="Proteomes" id="UP001597419">
    <property type="component" value="Unassembled WGS sequence"/>
</dbReference>
<dbReference type="EMBL" id="JBHUKU010000007">
    <property type="protein sequence ID" value="MFD2459757.1"/>
    <property type="molecule type" value="Genomic_DNA"/>
</dbReference>
<dbReference type="SUPFAM" id="SSF55874">
    <property type="entry name" value="ATPase domain of HSP90 chaperone/DNA topoisomerase II/histidine kinase"/>
    <property type="match status" value="1"/>
</dbReference>
<evidence type="ECO:0000256" key="7">
    <source>
        <dbReference type="ARBA" id="ARBA00022840"/>
    </source>
</evidence>
<evidence type="ECO:0000256" key="2">
    <source>
        <dbReference type="ARBA" id="ARBA00012438"/>
    </source>
</evidence>
<dbReference type="Gene3D" id="3.30.450.20">
    <property type="entry name" value="PAS domain"/>
    <property type="match status" value="1"/>
</dbReference>
<proteinExistence type="predicted"/>
<dbReference type="InterPro" id="IPR011712">
    <property type="entry name" value="Sig_transdc_His_kin_sub3_dim/P"/>
</dbReference>
<dbReference type="InterPro" id="IPR003594">
    <property type="entry name" value="HATPase_dom"/>
</dbReference>
<evidence type="ECO:0000259" key="10">
    <source>
        <dbReference type="PROSITE" id="PS50113"/>
    </source>
</evidence>
<evidence type="ECO:0000313" key="12">
    <source>
        <dbReference type="Proteomes" id="UP001597419"/>
    </source>
</evidence>
<comment type="catalytic activity">
    <reaction evidence="1">
        <text>ATP + protein L-histidine = ADP + protein N-phospho-L-histidine.</text>
        <dbReference type="EC" id="2.7.13.3"/>
    </reaction>
</comment>
<dbReference type="NCBIfam" id="TIGR00229">
    <property type="entry name" value="sensory_box"/>
    <property type="match status" value="1"/>
</dbReference>
<sequence length="356" mass="39459">MATSSGRPGAAPPDQALFELFIHNVVDYAIFTTDVRGFVVSWNAGAERIKGYRADEIIGQHFSVFYPPEETADGKPEAELAAAAAEGRFEEEGWRLRKDGSRFWANSVLTAVRDERGEIVGFGKVVRDLTPRRDRLGRQQVFTHLVRAQETERRRIAWDVHDDSIQSMIAVSMHLQMLAARQPEEVRAALAELDESIQGTIRRLRALVAQLRPPVHDTDDLVSALRGYLDDVVTGWGLEYGLRQDIDVTAFTPEVVVNVFRIVQEAMVNVRKHASATRVEVTLTERDGGLLVRVSDNGVGMDVAAAGAGRWEHVGLSAMRERAEAAQGWLTVDSAPGAGVTIEFWMPEYPDRGEKG</sequence>